<accession>A0ABQ3ATA3</accession>
<keyword evidence="2" id="KW-0812">Transmembrane</keyword>
<keyword evidence="4" id="KW-1185">Reference proteome</keyword>
<comment type="caution">
    <text evidence="3">The sequence shown here is derived from an EMBL/GenBank/DDBJ whole genome shotgun (WGS) entry which is preliminary data.</text>
</comment>
<sequence>MKNITDIASSLDDESRIQNEPYSKDRSQIRGWAIDANSKNDPTFPMRQRHKESTKNHDWQRPSLQAVTTEVLHSNERPNLTATFGTASPPSGLSGTIRRFAFKYSEGKIIHWLALLLADRVNVLEGFGSDLRKGYAPNILKERGTKAAWKHNPDAVVKKVIIGVAILTSIAIILNRKQKKLACKNN</sequence>
<evidence type="ECO:0000256" key="1">
    <source>
        <dbReference type="SAM" id="MobiDB-lite"/>
    </source>
</evidence>
<name>A0ABQ3ATA3_9GAMM</name>
<feature type="compositionally biased region" description="Basic and acidic residues" evidence="1">
    <location>
        <begin position="13"/>
        <end position="28"/>
    </location>
</feature>
<protein>
    <submittedName>
        <fullName evidence="3">Uncharacterized protein</fullName>
    </submittedName>
</protein>
<evidence type="ECO:0000313" key="3">
    <source>
        <dbReference type="EMBL" id="GGY63320.1"/>
    </source>
</evidence>
<keyword evidence="2" id="KW-1133">Transmembrane helix</keyword>
<dbReference type="EMBL" id="BMYZ01000001">
    <property type="protein sequence ID" value="GGY63320.1"/>
    <property type="molecule type" value="Genomic_DNA"/>
</dbReference>
<keyword evidence="2" id="KW-0472">Membrane</keyword>
<feature type="transmembrane region" description="Helical" evidence="2">
    <location>
        <begin position="156"/>
        <end position="174"/>
    </location>
</feature>
<dbReference type="RefSeq" id="WP_229837573.1">
    <property type="nucleotide sequence ID" value="NZ_BMYZ01000001.1"/>
</dbReference>
<reference evidence="4" key="1">
    <citation type="journal article" date="2019" name="Int. J. Syst. Evol. Microbiol.">
        <title>The Global Catalogue of Microorganisms (GCM) 10K type strain sequencing project: providing services to taxonomists for standard genome sequencing and annotation.</title>
        <authorList>
            <consortium name="The Broad Institute Genomics Platform"/>
            <consortium name="The Broad Institute Genome Sequencing Center for Infectious Disease"/>
            <person name="Wu L."/>
            <person name="Ma J."/>
        </authorList>
    </citation>
    <scope>NUCLEOTIDE SEQUENCE [LARGE SCALE GENOMIC DNA]</scope>
    <source>
        <strain evidence="4">KCTC 32239</strain>
    </source>
</reference>
<evidence type="ECO:0000256" key="2">
    <source>
        <dbReference type="SAM" id="Phobius"/>
    </source>
</evidence>
<dbReference type="Proteomes" id="UP000619761">
    <property type="component" value="Unassembled WGS sequence"/>
</dbReference>
<feature type="region of interest" description="Disordered" evidence="1">
    <location>
        <begin position="1"/>
        <end position="61"/>
    </location>
</feature>
<gene>
    <name evidence="3" type="ORF">GCM10011613_03770</name>
</gene>
<feature type="compositionally biased region" description="Basic and acidic residues" evidence="1">
    <location>
        <begin position="51"/>
        <end position="60"/>
    </location>
</feature>
<proteinExistence type="predicted"/>
<organism evidence="3 4">
    <name type="scientific">Cellvibrio zantedeschiae</name>
    <dbReference type="NCBI Taxonomy" id="1237077"/>
    <lineage>
        <taxon>Bacteria</taxon>
        <taxon>Pseudomonadati</taxon>
        <taxon>Pseudomonadota</taxon>
        <taxon>Gammaproteobacteria</taxon>
        <taxon>Cellvibrionales</taxon>
        <taxon>Cellvibrionaceae</taxon>
        <taxon>Cellvibrio</taxon>
    </lineage>
</organism>
<evidence type="ECO:0000313" key="4">
    <source>
        <dbReference type="Proteomes" id="UP000619761"/>
    </source>
</evidence>